<comment type="caution">
    <text evidence="3">The sequence shown here is derived from an EMBL/GenBank/DDBJ whole genome shotgun (WGS) entry which is preliminary data.</text>
</comment>
<proteinExistence type="predicted"/>
<keyword evidence="2" id="KW-0472">Membrane</keyword>
<dbReference type="Proteomes" id="UP001165065">
    <property type="component" value="Unassembled WGS sequence"/>
</dbReference>
<evidence type="ECO:0008006" key="5">
    <source>
        <dbReference type="Google" id="ProtNLM"/>
    </source>
</evidence>
<gene>
    <name evidence="3" type="ORF">TrCOL_g6380</name>
</gene>
<accession>A0A9W7GR60</accession>
<sequence>MDGDAEMQAKLDAALGEGDEESSGKESEGGGEKMLWTLVPVQDENSDQSNTAPKRIVVPPSVGCRLGRNPFTGVMDALVSRELLHIYPDGDSLYVKALRTPNKATLNGETCLVDELNKYRLEEGDVISLYQVKYRYVAARVKEKDFAKSSQSSPAPGKAPGGAKVAPSSGERSRRESRKPSMMGKQTSKIAAAITPGNWGGQNLSWAFFGVFAGCAIAMVVIFAKGSSSDSSDTGASDRMLRGALG</sequence>
<dbReference type="InterPro" id="IPR008984">
    <property type="entry name" value="SMAD_FHA_dom_sf"/>
</dbReference>
<dbReference type="SUPFAM" id="SSF49879">
    <property type="entry name" value="SMAD/FHA domain"/>
    <property type="match status" value="1"/>
</dbReference>
<keyword evidence="2" id="KW-1133">Transmembrane helix</keyword>
<evidence type="ECO:0000256" key="1">
    <source>
        <dbReference type="SAM" id="MobiDB-lite"/>
    </source>
</evidence>
<dbReference type="OrthoDB" id="205380at2759"/>
<protein>
    <recommendedName>
        <fullName evidence="5">FHA domain-containing protein</fullName>
    </recommendedName>
</protein>
<dbReference type="Gene3D" id="2.60.200.20">
    <property type="match status" value="1"/>
</dbReference>
<keyword evidence="4" id="KW-1185">Reference proteome</keyword>
<feature type="transmembrane region" description="Helical" evidence="2">
    <location>
        <begin position="204"/>
        <end position="224"/>
    </location>
</feature>
<feature type="region of interest" description="Disordered" evidence="1">
    <location>
        <begin position="1"/>
        <end position="35"/>
    </location>
</feature>
<feature type="region of interest" description="Disordered" evidence="1">
    <location>
        <begin position="227"/>
        <end position="246"/>
    </location>
</feature>
<feature type="region of interest" description="Disordered" evidence="1">
    <location>
        <begin position="147"/>
        <end position="187"/>
    </location>
</feature>
<dbReference type="AlphaFoldDB" id="A0A9W7GR60"/>
<dbReference type="EMBL" id="BRYA01000411">
    <property type="protein sequence ID" value="GMI48618.1"/>
    <property type="molecule type" value="Genomic_DNA"/>
</dbReference>
<evidence type="ECO:0000256" key="2">
    <source>
        <dbReference type="SAM" id="Phobius"/>
    </source>
</evidence>
<name>A0A9W7GR60_9STRA</name>
<reference evidence="4" key="1">
    <citation type="journal article" date="2023" name="Commun. Biol.">
        <title>Genome analysis of Parmales, the sister group of diatoms, reveals the evolutionary specialization of diatoms from phago-mixotrophs to photoautotrophs.</title>
        <authorList>
            <person name="Ban H."/>
            <person name="Sato S."/>
            <person name="Yoshikawa S."/>
            <person name="Yamada K."/>
            <person name="Nakamura Y."/>
            <person name="Ichinomiya M."/>
            <person name="Sato N."/>
            <person name="Blanc-Mathieu R."/>
            <person name="Endo H."/>
            <person name="Kuwata A."/>
            <person name="Ogata H."/>
        </authorList>
    </citation>
    <scope>NUCLEOTIDE SEQUENCE [LARGE SCALE GENOMIC DNA]</scope>
</reference>
<evidence type="ECO:0000313" key="3">
    <source>
        <dbReference type="EMBL" id="GMI48618.1"/>
    </source>
</evidence>
<keyword evidence="2" id="KW-0812">Transmembrane</keyword>
<organism evidence="3 4">
    <name type="scientific">Triparma columacea</name>
    <dbReference type="NCBI Taxonomy" id="722753"/>
    <lineage>
        <taxon>Eukaryota</taxon>
        <taxon>Sar</taxon>
        <taxon>Stramenopiles</taxon>
        <taxon>Ochrophyta</taxon>
        <taxon>Bolidophyceae</taxon>
        <taxon>Parmales</taxon>
        <taxon>Triparmaceae</taxon>
        <taxon>Triparma</taxon>
    </lineage>
</organism>
<feature type="compositionally biased region" description="Basic and acidic residues" evidence="1">
    <location>
        <begin position="22"/>
        <end position="31"/>
    </location>
</feature>
<evidence type="ECO:0000313" key="4">
    <source>
        <dbReference type="Proteomes" id="UP001165065"/>
    </source>
</evidence>
<feature type="compositionally biased region" description="Low complexity" evidence="1">
    <location>
        <begin position="148"/>
        <end position="170"/>
    </location>
</feature>